<dbReference type="EMBL" id="JAOQBH010000013">
    <property type="protein sequence ID" value="KAJ4126973.1"/>
    <property type="molecule type" value="Genomic_DNA"/>
</dbReference>
<keyword evidence="3" id="KW-1185">Reference proteome</keyword>
<organism evidence="2 3">
    <name type="scientific">Fusarium equiseti</name>
    <name type="common">Fusarium scirpi</name>
    <dbReference type="NCBI Taxonomy" id="61235"/>
    <lineage>
        <taxon>Eukaryota</taxon>
        <taxon>Fungi</taxon>
        <taxon>Dikarya</taxon>
        <taxon>Ascomycota</taxon>
        <taxon>Pezizomycotina</taxon>
        <taxon>Sordariomycetes</taxon>
        <taxon>Hypocreomycetidae</taxon>
        <taxon>Hypocreales</taxon>
        <taxon>Nectriaceae</taxon>
        <taxon>Fusarium</taxon>
        <taxon>Fusarium incarnatum-equiseti species complex</taxon>
    </lineage>
</organism>
<comment type="caution">
    <text evidence="2">The sequence shown here is derived from an EMBL/GenBank/DDBJ whole genome shotgun (WGS) entry which is preliminary data.</text>
</comment>
<evidence type="ECO:0000256" key="1">
    <source>
        <dbReference type="SAM" id="MobiDB-lite"/>
    </source>
</evidence>
<name>A0ABQ8R4H3_FUSEQ</name>
<reference evidence="2" key="1">
    <citation type="submission" date="2022-09" db="EMBL/GenBank/DDBJ databases">
        <title>Fusarium specimens isolated from Avocado Roots.</title>
        <authorList>
            <person name="Stajich J."/>
            <person name="Roper C."/>
            <person name="Heimlech-Rivalta G."/>
        </authorList>
    </citation>
    <scope>NUCLEOTIDE SEQUENCE</scope>
    <source>
        <strain evidence="2">CF00095</strain>
    </source>
</reference>
<dbReference type="Proteomes" id="UP001152024">
    <property type="component" value="Unassembled WGS sequence"/>
</dbReference>
<evidence type="ECO:0000313" key="2">
    <source>
        <dbReference type="EMBL" id="KAJ4126973.1"/>
    </source>
</evidence>
<gene>
    <name evidence="2" type="ORF">NW768_008594</name>
</gene>
<protein>
    <submittedName>
        <fullName evidence="2">Uncharacterized protein</fullName>
    </submittedName>
</protein>
<accession>A0ABQ8R4H3</accession>
<proteinExistence type="predicted"/>
<sequence length="111" mass="12708">MSNSVCTFWGHVKTLCVSAKKPIKNVSTFFKSTTINIIKMPRRCPGSSDDHEYDPARPPAGSHEEIEWEIEYHLREALAYDAAARREQRLLDAANMAIILWQWIANFSEAQ</sequence>
<feature type="region of interest" description="Disordered" evidence="1">
    <location>
        <begin position="42"/>
        <end position="62"/>
    </location>
</feature>
<evidence type="ECO:0000313" key="3">
    <source>
        <dbReference type="Proteomes" id="UP001152024"/>
    </source>
</evidence>